<dbReference type="EMBL" id="LT934121">
    <property type="protein sequence ID" value="VAI45993.1"/>
    <property type="molecule type" value="Genomic_DNA"/>
</dbReference>
<proteinExistence type="predicted"/>
<feature type="signal peptide" evidence="1">
    <location>
        <begin position="1"/>
        <end position="30"/>
    </location>
</feature>
<evidence type="ECO:0000313" key="3">
    <source>
        <dbReference type="Proteomes" id="UP000324705"/>
    </source>
</evidence>
<keyword evidence="3" id="KW-1185">Reference proteome</keyword>
<organism evidence="2 3">
    <name type="scientific">Triticum turgidum subsp. durum</name>
    <name type="common">Durum wheat</name>
    <name type="synonym">Triticum durum</name>
    <dbReference type="NCBI Taxonomy" id="4567"/>
    <lineage>
        <taxon>Eukaryota</taxon>
        <taxon>Viridiplantae</taxon>
        <taxon>Streptophyta</taxon>
        <taxon>Embryophyta</taxon>
        <taxon>Tracheophyta</taxon>
        <taxon>Spermatophyta</taxon>
        <taxon>Magnoliopsida</taxon>
        <taxon>Liliopsida</taxon>
        <taxon>Poales</taxon>
        <taxon>Poaceae</taxon>
        <taxon>BOP clade</taxon>
        <taxon>Pooideae</taxon>
        <taxon>Triticodae</taxon>
        <taxon>Triticeae</taxon>
        <taxon>Triticinae</taxon>
        <taxon>Triticum</taxon>
    </lineage>
</organism>
<sequence>MRLGSMPVLSLFVNALLLFVVLQSDANAFATPTDNIVRQLSSVVRWPRGSPPHSPKQSSHPQYDGNVAVQYESGYFVETLVEGDKLGVTPHTIRVSSVEGGELLAVDSAHSNIVRITPPLSECMFFSCCPQFNAYMVLFKYFCAHLVGLLYGMKSVGLSEEWP</sequence>
<gene>
    <name evidence="2" type="ORF">TRITD_6Av1G100490</name>
</gene>
<accession>A0A9R0XZN4</accession>
<dbReference type="PANTHER" id="PTHR13833">
    <property type="match status" value="1"/>
</dbReference>
<reference evidence="2 3" key="1">
    <citation type="submission" date="2017-09" db="EMBL/GenBank/DDBJ databases">
        <authorList>
            <consortium name="International Durum Wheat Genome Sequencing Consortium (IDWGSC)"/>
            <person name="Milanesi L."/>
        </authorList>
    </citation>
    <scope>NUCLEOTIDE SEQUENCE [LARGE SCALE GENOMIC DNA]</scope>
    <source>
        <strain evidence="3">cv. Svevo</strain>
    </source>
</reference>
<keyword evidence="1" id="KW-0732">Signal</keyword>
<name>A0A9R0XZN4_TRITD</name>
<feature type="chain" id="PRO_5040491615" evidence="1">
    <location>
        <begin position="31"/>
        <end position="163"/>
    </location>
</feature>
<dbReference type="Gramene" id="TRITD6Av1G100490.1">
    <property type="protein sequence ID" value="TRITD6Av1G100490.1"/>
    <property type="gene ID" value="TRITD6Av1G100490"/>
</dbReference>
<dbReference type="AlphaFoldDB" id="A0A9R0XZN4"/>
<dbReference type="Proteomes" id="UP000324705">
    <property type="component" value="Chromosome 6A"/>
</dbReference>
<dbReference type="PANTHER" id="PTHR13833:SF73">
    <property type="entry name" value="NHL DOMAIN-CONTAINING PROTEIN"/>
    <property type="match status" value="1"/>
</dbReference>
<protein>
    <submittedName>
        <fullName evidence="2">Uncharacterized protein</fullName>
    </submittedName>
</protein>
<evidence type="ECO:0000256" key="1">
    <source>
        <dbReference type="SAM" id="SignalP"/>
    </source>
</evidence>
<evidence type="ECO:0000313" key="2">
    <source>
        <dbReference type="EMBL" id="VAI45993.1"/>
    </source>
</evidence>